<dbReference type="PANTHER" id="PTHR43884">
    <property type="entry name" value="ACYL-COA DEHYDROGENASE"/>
    <property type="match status" value="1"/>
</dbReference>
<dbReference type="GO" id="GO:0033539">
    <property type="term" value="P:fatty acid beta-oxidation using acyl-CoA dehydrogenase"/>
    <property type="evidence" value="ECO:0007669"/>
    <property type="project" value="TreeGrafter"/>
</dbReference>
<dbReference type="PROSITE" id="PS00073">
    <property type="entry name" value="ACYL_COA_DH_2"/>
    <property type="match status" value="1"/>
</dbReference>
<evidence type="ECO:0000256" key="1">
    <source>
        <dbReference type="ARBA" id="ARBA00001974"/>
    </source>
</evidence>
<name>A0A255Z3W7_9PROT</name>
<dbReference type="Gene3D" id="1.10.540.10">
    <property type="entry name" value="Acyl-CoA dehydrogenase/oxidase, N-terminal domain"/>
    <property type="match status" value="1"/>
</dbReference>
<evidence type="ECO:0000256" key="4">
    <source>
        <dbReference type="ARBA" id="ARBA00022827"/>
    </source>
</evidence>
<evidence type="ECO:0000256" key="2">
    <source>
        <dbReference type="ARBA" id="ARBA00009347"/>
    </source>
</evidence>
<evidence type="ECO:0000313" key="11">
    <source>
        <dbReference type="Proteomes" id="UP000216998"/>
    </source>
</evidence>
<dbReference type="InterPro" id="IPR013786">
    <property type="entry name" value="AcylCoA_DH/ox_N"/>
</dbReference>
<dbReference type="FunFam" id="1.20.140.10:FF:000001">
    <property type="entry name" value="Acyl-CoA dehydrogenase"/>
    <property type="match status" value="1"/>
</dbReference>
<evidence type="ECO:0000256" key="6">
    <source>
        <dbReference type="RuleBase" id="RU362125"/>
    </source>
</evidence>
<dbReference type="InterPro" id="IPR006089">
    <property type="entry name" value="Acyl-CoA_DH_CS"/>
</dbReference>
<comment type="cofactor">
    <cofactor evidence="1 6">
        <name>FAD</name>
        <dbReference type="ChEBI" id="CHEBI:57692"/>
    </cofactor>
</comment>
<evidence type="ECO:0000259" key="7">
    <source>
        <dbReference type="Pfam" id="PF00441"/>
    </source>
</evidence>
<dbReference type="Pfam" id="PF00441">
    <property type="entry name" value="Acyl-CoA_dh_1"/>
    <property type="match status" value="1"/>
</dbReference>
<dbReference type="Gene3D" id="1.20.140.10">
    <property type="entry name" value="Butyryl-CoA Dehydrogenase, subunit A, domain 3"/>
    <property type="match status" value="1"/>
</dbReference>
<dbReference type="InterPro" id="IPR009100">
    <property type="entry name" value="AcylCoA_DH/oxidase_NM_dom_sf"/>
</dbReference>
<evidence type="ECO:0000256" key="5">
    <source>
        <dbReference type="ARBA" id="ARBA00023002"/>
    </source>
</evidence>
<accession>A0A255Z3W7</accession>
<evidence type="ECO:0000313" key="10">
    <source>
        <dbReference type="EMBL" id="OYQ36146.1"/>
    </source>
</evidence>
<keyword evidence="4 6" id="KW-0274">FAD</keyword>
<feature type="domain" description="Acyl-CoA oxidase/dehydrogenase middle" evidence="8">
    <location>
        <begin position="123"/>
        <end position="218"/>
    </location>
</feature>
<dbReference type="RefSeq" id="WP_094454340.1">
    <property type="nucleotide sequence ID" value="NZ_NOXU01000023.1"/>
</dbReference>
<dbReference type="OrthoDB" id="5510711at2"/>
<dbReference type="GO" id="GO:0050660">
    <property type="term" value="F:flavin adenine dinucleotide binding"/>
    <property type="evidence" value="ECO:0007669"/>
    <property type="project" value="InterPro"/>
</dbReference>
<sequence length="387" mass="42444">MDFRLTEEQRELQEAARRFAQEQLRPLAKHLDLTGEACPKEWIRKYADMGFLGINIPTEYGGMGLGNLEALIVLEELAKISSAVAFPVFESCVGPVRAIEHFGSKQLRDRVVPAVCRGDMIVAIAMSEPEAGSALTDLTSKVTERDGKLYLNGTKRWCSGGGHADGYVVYVRMSEEAGAKGIGAVFVEKGMKGLTFGANEQLMGFRGIPSSDIYFDEVEIPRENVIVGAGGFKKMMEAFDLERCGNATMSLAQASGALEEVTDYVQERKQFGRAIVEFQAVQIKLAEMKMKVEAARLLIHRAANNAQDGMPSLLESSVAKCFANEIAREVTGSAVQLMGGYGYSHEYGMERRLRDSWGWGIAGGAVDIQKINIASAMVGRRFDQRRS</sequence>
<evidence type="ECO:0000259" key="9">
    <source>
        <dbReference type="Pfam" id="PF02771"/>
    </source>
</evidence>
<organism evidence="10 11">
    <name type="scientific">Niveispirillum lacus</name>
    <dbReference type="NCBI Taxonomy" id="1981099"/>
    <lineage>
        <taxon>Bacteria</taxon>
        <taxon>Pseudomonadati</taxon>
        <taxon>Pseudomonadota</taxon>
        <taxon>Alphaproteobacteria</taxon>
        <taxon>Rhodospirillales</taxon>
        <taxon>Azospirillaceae</taxon>
        <taxon>Niveispirillum</taxon>
    </lineage>
</organism>
<proteinExistence type="inferred from homology"/>
<comment type="caution">
    <text evidence="10">The sequence shown here is derived from an EMBL/GenBank/DDBJ whole genome shotgun (WGS) entry which is preliminary data.</text>
</comment>
<dbReference type="InterPro" id="IPR006091">
    <property type="entry name" value="Acyl-CoA_Oxase/DH_mid-dom"/>
</dbReference>
<dbReference type="Pfam" id="PF02771">
    <property type="entry name" value="Acyl-CoA_dh_N"/>
    <property type="match status" value="1"/>
</dbReference>
<dbReference type="Gene3D" id="2.40.110.10">
    <property type="entry name" value="Butyryl-CoA Dehydrogenase, subunit A, domain 2"/>
    <property type="match status" value="1"/>
</dbReference>
<keyword evidence="11" id="KW-1185">Reference proteome</keyword>
<dbReference type="InterPro" id="IPR037069">
    <property type="entry name" value="AcylCoA_DH/ox_N_sf"/>
</dbReference>
<comment type="similarity">
    <text evidence="2 6">Belongs to the acyl-CoA dehydrogenase family.</text>
</comment>
<dbReference type="InterPro" id="IPR046373">
    <property type="entry name" value="Acyl-CoA_Oxase/DH_mid-dom_sf"/>
</dbReference>
<dbReference type="AlphaFoldDB" id="A0A255Z3W7"/>
<reference evidence="10 11" key="1">
    <citation type="submission" date="2017-07" db="EMBL/GenBank/DDBJ databases">
        <title>Niveispirillum cyanobacteriorum sp. nov., isolated from cyanobacterial aggregates in a eutrophic lake.</title>
        <authorList>
            <person name="Cai H."/>
        </authorList>
    </citation>
    <scope>NUCLEOTIDE SEQUENCE [LARGE SCALE GENOMIC DNA]</scope>
    <source>
        <strain evidence="11">TH1-14</strain>
    </source>
</reference>
<dbReference type="PIRSF" id="PIRSF016578">
    <property type="entry name" value="HsaA"/>
    <property type="match status" value="1"/>
</dbReference>
<dbReference type="EMBL" id="NOXU01000023">
    <property type="protein sequence ID" value="OYQ36146.1"/>
    <property type="molecule type" value="Genomic_DNA"/>
</dbReference>
<evidence type="ECO:0000259" key="8">
    <source>
        <dbReference type="Pfam" id="PF02770"/>
    </source>
</evidence>
<gene>
    <name evidence="10" type="ORF">CHU95_04950</name>
</gene>
<feature type="domain" description="Acyl-CoA dehydrogenase/oxidase N-terminal" evidence="9">
    <location>
        <begin position="6"/>
        <end position="119"/>
    </location>
</feature>
<protein>
    <submittedName>
        <fullName evidence="10">Butyryl-CoA dehydrogenase</fullName>
    </submittedName>
</protein>
<dbReference type="SUPFAM" id="SSF47203">
    <property type="entry name" value="Acyl-CoA dehydrogenase C-terminal domain-like"/>
    <property type="match status" value="1"/>
</dbReference>
<dbReference type="GO" id="GO:0046359">
    <property type="term" value="P:butyrate catabolic process"/>
    <property type="evidence" value="ECO:0007669"/>
    <property type="project" value="TreeGrafter"/>
</dbReference>
<keyword evidence="5 6" id="KW-0560">Oxidoreductase</keyword>
<evidence type="ECO:0000256" key="3">
    <source>
        <dbReference type="ARBA" id="ARBA00022630"/>
    </source>
</evidence>
<dbReference type="InterPro" id="IPR009075">
    <property type="entry name" value="AcylCo_DH/oxidase_C"/>
</dbReference>
<keyword evidence="3 6" id="KW-0285">Flavoprotein</keyword>
<dbReference type="PANTHER" id="PTHR43884:SF12">
    <property type="entry name" value="ISOVALERYL-COA DEHYDROGENASE, MITOCHONDRIAL-RELATED"/>
    <property type="match status" value="1"/>
</dbReference>
<feature type="domain" description="Acyl-CoA dehydrogenase/oxidase C-terminal" evidence="7">
    <location>
        <begin position="230"/>
        <end position="377"/>
    </location>
</feature>
<dbReference type="Proteomes" id="UP000216998">
    <property type="component" value="Unassembled WGS sequence"/>
</dbReference>
<dbReference type="GO" id="GO:0003995">
    <property type="term" value="F:acyl-CoA dehydrogenase activity"/>
    <property type="evidence" value="ECO:0007669"/>
    <property type="project" value="InterPro"/>
</dbReference>
<dbReference type="InterPro" id="IPR036250">
    <property type="entry name" value="AcylCo_DH-like_C"/>
</dbReference>
<dbReference type="Pfam" id="PF02770">
    <property type="entry name" value="Acyl-CoA_dh_M"/>
    <property type="match status" value="1"/>
</dbReference>
<dbReference type="SUPFAM" id="SSF56645">
    <property type="entry name" value="Acyl-CoA dehydrogenase NM domain-like"/>
    <property type="match status" value="1"/>
</dbReference>